<name>A0A226EJX6_FOLCA</name>
<dbReference type="Proteomes" id="UP000198287">
    <property type="component" value="Unassembled WGS sequence"/>
</dbReference>
<feature type="region of interest" description="Disordered" evidence="1">
    <location>
        <begin position="194"/>
        <end position="221"/>
    </location>
</feature>
<dbReference type="AlphaFoldDB" id="A0A226EJX6"/>
<gene>
    <name evidence="2" type="ORF">Fcan01_06378</name>
</gene>
<feature type="region of interest" description="Disordered" evidence="1">
    <location>
        <begin position="74"/>
        <end position="115"/>
    </location>
</feature>
<dbReference type="EMBL" id="LNIX01000003">
    <property type="protein sequence ID" value="OXA57942.1"/>
    <property type="molecule type" value="Genomic_DNA"/>
</dbReference>
<sequence>MRYQINLEIYFNFNNKILAEMAIPLYNSNDQESDQREGEQVAKSESEPSFLGRFVQELVESYYGEVTCNCSGCSNGESGSSGGSRRTSANRERRMRRAGKLPSTSDPPPLPLPDLVADHEQSIRRPRPGLSSHQPDQGNNELCNAIQVPRQQFRADSSDADSDPSGLSLDLKLSIDYNYRKIGQGLRQIADQFQHDRSQNQSRRRRRHPAGNQYQTTTSSPDDEISITFEFALKITIPLTLLGLSLAFIRRNCA</sequence>
<protein>
    <submittedName>
        <fullName evidence="2">Uncharacterized protein</fullName>
    </submittedName>
</protein>
<evidence type="ECO:0000256" key="1">
    <source>
        <dbReference type="SAM" id="MobiDB-lite"/>
    </source>
</evidence>
<proteinExistence type="predicted"/>
<evidence type="ECO:0000313" key="2">
    <source>
        <dbReference type="EMBL" id="OXA57942.1"/>
    </source>
</evidence>
<reference evidence="2 3" key="1">
    <citation type="submission" date="2015-12" db="EMBL/GenBank/DDBJ databases">
        <title>The genome of Folsomia candida.</title>
        <authorList>
            <person name="Faddeeva A."/>
            <person name="Derks M.F."/>
            <person name="Anvar Y."/>
            <person name="Smit S."/>
            <person name="Van Straalen N."/>
            <person name="Roelofs D."/>
        </authorList>
    </citation>
    <scope>NUCLEOTIDE SEQUENCE [LARGE SCALE GENOMIC DNA]</scope>
    <source>
        <strain evidence="2 3">VU population</strain>
        <tissue evidence="2">Whole body</tissue>
    </source>
</reference>
<organism evidence="2 3">
    <name type="scientific">Folsomia candida</name>
    <name type="common">Springtail</name>
    <dbReference type="NCBI Taxonomy" id="158441"/>
    <lineage>
        <taxon>Eukaryota</taxon>
        <taxon>Metazoa</taxon>
        <taxon>Ecdysozoa</taxon>
        <taxon>Arthropoda</taxon>
        <taxon>Hexapoda</taxon>
        <taxon>Collembola</taxon>
        <taxon>Entomobryomorpha</taxon>
        <taxon>Isotomoidea</taxon>
        <taxon>Isotomidae</taxon>
        <taxon>Proisotominae</taxon>
        <taxon>Folsomia</taxon>
    </lineage>
</organism>
<feature type="compositionally biased region" description="Low complexity" evidence="1">
    <location>
        <begin position="74"/>
        <end position="87"/>
    </location>
</feature>
<accession>A0A226EJX6</accession>
<keyword evidence="3" id="KW-1185">Reference proteome</keyword>
<comment type="caution">
    <text evidence="2">The sequence shown here is derived from an EMBL/GenBank/DDBJ whole genome shotgun (WGS) entry which is preliminary data.</text>
</comment>
<evidence type="ECO:0000313" key="3">
    <source>
        <dbReference type="Proteomes" id="UP000198287"/>
    </source>
</evidence>